<protein>
    <recommendedName>
        <fullName evidence="4">DUF4352 domain-containing protein</fullName>
    </recommendedName>
</protein>
<dbReference type="AlphaFoldDB" id="A0A939KNM5"/>
<organism evidence="2 3">
    <name type="scientific">Arthrobacter cavernae</name>
    <dbReference type="NCBI Taxonomy" id="2817681"/>
    <lineage>
        <taxon>Bacteria</taxon>
        <taxon>Bacillati</taxon>
        <taxon>Actinomycetota</taxon>
        <taxon>Actinomycetes</taxon>
        <taxon>Micrococcales</taxon>
        <taxon>Micrococcaceae</taxon>
        <taxon>Arthrobacter</taxon>
    </lineage>
</organism>
<evidence type="ECO:0000256" key="1">
    <source>
        <dbReference type="SAM" id="MobiDB-lite"/>
    </source>
</evidence>
<evidence type="ECO:0008006" key="4">
    <source>
        <dbReference type="Google" id="ProtNLM"/>
    </source>
</evidence>
<keyword evidence="3" id="KW-1185">Reference proteome</keyword>
<evidence type="ECO:0000313" key="3">
    <source>
        <dbReference type="Proteomes" id="UP000664164"/>
    </source>
</evidence>
<comment type="caution">
    <text evidence="2">The sequence shown here is derived from an EMBL/GenBank/DDBJ whole genome shotgun (WGS) entry which is preliminary data.</text>
</comment>
<dbReference type="PROSITE" id="PS51318">
    <property type="entry name" value="TAT"/>
    <property type="match status" value="1"/>
</dbReference>
<dbReference type="Proteomes" id="UP000664164">
    <property type="component" value="Unassembled WGS sequence"/>
</dbReference>
<feature type="region of interest" description="Disordered" evidence="1">
    <location>
        <begin position="86"/>
        <end position="117"/>
    </location>
</feature>
<proteinExistence type="predicted"/>
<accession>A0A939KNM5</accession>
<gene>
    <name evidence="2" type="ORF">J1902_16030</name>
</gene>
<name>A0A939KNM5_9MICC</name>
<reference evidence="2" key="1">
    <citation type="submission" date="2021-03" db="EMBL/GenBank/DDBJ databases">
        <title>A new species, PO-11, isolated from a karst cave deposit.</title>
        <authorList>
            <person name="Zhaoxiaoyong W."/>
        </authorList>
    </citation>
    <scope>NUCLEOTIDE SEQUENCE</scope>
    <source>
        <strain evidence="2">PO-11</strain>
    </source>
</reference>
<dbReference type="EMBL" id="JAFNLL010000046">
    <property type="protein sequence ID" value="MBO1269458.1"/>
    <property type="molecule type" value="Genomic_DNA"/>
</dbReference>
<dbReference type="InterPro" id="IPR006311">
    <property type="entry name" value="TAT_signal"/>
</dbReference>
<evidence type="ECO:0000313" key="2">
    <source>
        <dbReference type="EMBL" id="MBO1269458.1"/>
    </source>
</evidence>
<dbReference type="RefSeq" id="WP_207617315.1">
    <property type="nucleotide sequence ID" value="NZ_JAFNLL010000046.1"/>
</dbReference>
<sequence>MSHPILTRRQFGLLLGGGAFLLAAGGSYLVVATAETGTGPAAATPFGALRLVRAGRFARLDAAGRPAFNTAHTAFARLAGAGQASPGFTGGPALHPESHVDDSNGGTGRPVSTWPQPENHTWGDVVVLELEVHNSRTEPMLFAPGQLRLKLGAEGSATTVTPQDSGRGPGTLAPGATELIWISYLAPPDASGLQLEYTDPQQDFRTVLPLRPLMMVEVRP</sequence>